<keyword evidence="1" id="KW-0175">Coiled coil</keyword>
<name>A0A075B0V3_ROZAC</name>
<dbReference type="AlphaFoldDB" id="A0A075B0V3"/>
<reference evidence="3 4" key="1">
    <citation type="journal article" date="2013" name="Curr. Biol.">
        <title>Shared signatures of parasitism and phylogenomics unite Cryptomycota and microsporidia.</title>
        <authorList>
            <person name="James T.Y."/>
            <person name="Pelin A."/>
            <person name="Bonen L."/>
            <person name="Ahrendt S."/>
            <person name="Sain D."/>
            <person name="Corradi N."/>
            <person name="Stajich J.E."/>
        </authorList>
    </citation>
    <scope>NUCLEOTIDE SEQUENCE [LARGE SCALE GENOMIC DNA]</scope>
    <source>
        <strain evidence="3 4">CSF55</strain>
    </source>
</reference>
<dbReference type="Proteomes" id="UP000030755">
    <property type="component" value="Unassembled WGS sequence"/>
</dbReference>
<gene>
    <name evidence="3" type="ORF">O9G_002255</name>
</gene>
<dbReference type="EMBL" id="KE560636">
    <property type="protein sequence ID" value="EPZ36189.1"/>
    <property type="molecule type" value="Genomic_DNA"/>
</dbReference>
<feature type="region of interest" description="Disordered" evidence="2">
    <location>
        <begin position="1"/>
        <end position="25"/>
    </location>
</feature>
<evidence type="ECO:0000313" key="3">
    <source>
        <dbReference type="EMBL" id="EPZ36189.1"/>
    </source>
</evidence>
<dbReference type="HOGENOM" id="CLU_1778523_0_0_1"/>
<evidence type="ECO:0000313" key="4">
    <source>
        <dbReference type="Proteomes" id="UP000030755"/>
    </source>
</evidence>
<accession>A0A075B0V3</accession>
<organism evidence="3 4">
    <name type="scientific">Rozella allomycis (strain CSF55)</name>
    <dbReference type="NCBI Taxonomy" id="988480"/>
    <lineage>
        <taxon>Eukaryota</taxon>
        <taxon>Fungi</taxon>
        <taxon>Fungi incertae sedis</taxon>
        <taxon>Cryptomycota</taxon>
        <taxon>Cryptomycota incertae sedis</taxon>
        <taxon>Rozella</taxon>
    </lineage>
</organism>
<protein>
    <submittedName>
        <fullName evidence="3">Uncharacterized protein</fullName>
    </submittedName>
</protein>
<evidence type="ECO:0000256" key="2">
    <source>
        <dbReference type="SAM" id="MobiDB-lite"/>
    </source>
</evidence>
<keyword evidence="4" id="KW-1185">Reference proteome</keyword>
<proteinExistence type="predicted"/>
<feature type="coiled-coil region" evidence="1">
    <location>
        <begin position="25"/>
        <end position="78"/>
    </location>
</feature>
<feature type="compositionally biased region" description="Basic residues" evidence="2">
    <location>
        <begin position="1"/>
        <end position="10"/>
    </location>
</feature>
<sequence>MKTRGVSKRKGKDELSIQSTKKPKSRKLQARLVELETELKAKKEKLEEAKVEELEAKLKALEEENTKLEAQLKAQEDQEGIIVNFHGYKKDSEYLKYLEIGKKLRDEPEFKNVEGLINDINTTDTINDDLAFVVLAASIQIRHATH</sequence>
<evidence type="ECO:0000256" key="1">
    <source>
        <dbReference type="SAM" id="Coils"/>
    </source>
</evidence>